<comment type="caution">
    <text evidence="2">The sequence shown here is derived from an EMBL/GenBank/DDBJ whole genome shotgun (WGS) entry which is preliminary data.</text>
</comment>
<proteinExistence type="predicted"/>
<feature type="region of interest" description="Disordered" evidence="1">
    <location>
        <begin position="955"/>
        <end position="991"/>
    </location>
</feature>
<evidence type="ECO:0000313" key="3">
    <source>
        <dbReference type="Proteomes" id="UP001239213"/>
    </source>
</evidence>
<accession>A0AAI9VGG1</accession>
<sequence length="991" mass="110071">MWPEREREGRMGKLTHLAKEFADGTWSTTRFVSASSAIEKALDFRRRAPGRFVPKENRREEAGAKLQLEEELRELFWYKLVQGNLRCKRKMKKSLNLENSNKAKPGKVGGRSDRAKDDVCDEIAVEWTGDGHGEQQGDRHAKKQWSVSCYNPLQDSCLPPWVTQRSPRIAKPRPRIRNRDDDQDPATGVVVCMPSSSASPETFFLRDENRVFCSTTQHREMRRRGKLELELDLILGTSSALGGRRLGTAGNVGPTAHSGGRVRSTREPKAALAACHWIVASTSAPPLAPIGFRRGPDHRLPLIFHVARSIFSPVSPSPSSLPTAIRSGLDIKADSLKESLRRFSRLKSRFPKTWAPVEVRICPRGNFPPSLGHGIRYSDNNHIHTQGTQAARPPRARLTLAAAHHPLHSQGSESLTGDTITPRPMVAHFYAEEAPVSIHNSPHPGGPPNVPEMERLCSNTRRKIEPMENERMQLHHAVARQKTRGRGRQWFVIWGSRVCPMGNDGYNEGESALLQRPYQNEETPWETRKLLLLLRCLGPWPLTFDGAAIDTASLPQRHPVLAHTLPIFDKSFWLVISPPPVVLIIDTKSTRAPIGASTPDLENARILAVGALLHLTAKTPAPGRDLAPLNATYETQRSNGARRLGYGITAASRERWCQWRQNTFKRPTKETQAWRPNEVIYGDPRCGKTSAGFAPYSDVLVCRFVRGIKSKDDNCGIMRVLSGLESKSRALVTLLGPGCWVWSVGRFPERWWLDLHSVCQNECRSVSCLQSYEVGRDAVAPLTDRGARQNASYSYGQSFPVFVLAMMIVCNSDQSRRLSHNGRRDRTAASSEIGGFRRKQNIQVKARRDEKAKSKEEVGAQVDPSSLGPLLSVSVSLPSSLFLVSRGGFSFSSASEGIAIEPLQGPGRGSFREDRWRLAALRLASADNLTSWTTGGQKQSTRCAMDLFGSMAGTALPKKEGSWGADETEPPATEGTRARPHFNWNSGLVTH</sequence>
<evidence type="ECO:0000313" key="2">
    <source>
        <dbReference type="EMBL" id="KAK1485680.1"/>
    </source>
</evidence>
<dbReference type="EMBL" id="MPDP01000068">
    <property type="protein sequence ID" value="KAK1485680.1"/>
    <property type="molecule type" value="Genomic_DNA"/>
</dbReference>
<feature type="region of interest" description="Disordered" evidence="1">
    <location>
        <begin position="245"/>
        <end position="265"/>
    </location>
</feature>
<dbReference type="Proteomes" id="UP001239213">
    <property type="component" value="Unassembled WGS sequence"/>
</dbReference>
<gene>
    <name evidence="2" type="ORF">CCUS01_03821</name>
</gene>
<reference evidence="2" key="1">
    <citation type="submission" date="2016-11" db="EMBL/GenBank/DDBJ databases">
        <title>The genome sequence of Colletotrichum cuscutae.</title>
        <authorList>
            <person name="Baroncelli R."/>
        </authorList>
    </citation>
    <scope>NUCLEOTIDE SEQUENCE</scope>
    <source>
        <strain evidence="2">IMI 304802</strain>
    </source>
</reference>
<dbReference type="AlphaFoldDB" id="A0AAI9VGG1"/>
<evidence type="ECO:0000256" key="1">
    <source>
        <dbReference type="SAM" id="MobiDB-lite"/>
    </source>
</evidence>
<feature type="compositionally biased region" description="Basic and acidic residues" evidence="1">
    <location>
        <begin position="846"/>
        <end position="858"/>
    </location>
</feature>
<protein>
    <submittedName>
        <fullName evidence="2">Uncharacterized protein</fullName>
    </submittedName>
</protein>
<keyword evidence="3" id="KW-1185">Reference proteome</keyword>
<feature type="region of interest" description="Disordered" evidence="1">
    <location>
        <begin position="844"/>
        <end position="863"/>
    </location>
</feature>
<organism evidence="2 3">
    <name type="scientific">Colletotrichum cuscutae</name>
    <dbReference type="NCBI Taxonomy" id="1209917"/>
    <lineage>
        <taxon>Eukaryota</taxon>
        <taxon>Fungi</taxon>
        <taxon>Dikarya</taxon>
        <taxon>Ascomycota</taxon>
        <taxon>Pezizomycotina</taxon>
        <taxon>Sordariomycetes</taxon>
        <taxon>Hypocreomycetidae</taxon>
        <taxon>Glomerellales</taxon>
        <taxon>Glomerellaceae</taxon>
        <taxon>Colletotrichum</taxon>
        <taxon>Colletotrichum acutatum species complex</taxon>
    </lineage>
</organism>
<name>A0AAI9VGG1_9PEZI</name>
<feature type="region of interest" description="Disordered" evidence="1">
    <location>
        <begin position="96"/>
        <end position="115"/>
    </location>
</feature>